<reference evidence="1" key="1">
    <citation type="submission" date="2020-10" db="EMBL/GenBank/DDBJ databases">
        <authorList>
            <person name="Abbas A."/>
            <person name="Razzaq R."/>
            <person name="Waqas M."/>
            <person name="Abbas N."/>
            <person name="Nielsen T.K."/>
            <person name="Hansen L.H."/>
            <person name="Hussain S."/>
            <person name="Shahid M."/>
        </authorList>
    </citation>
    <scope>NUCLEOTIDE SEQUENCE</scope>
    <source>
        <strain evidence="1">S14</strain>
    </source>
</reference>
<sequence length="415" mass="44103">MPSLILSGTTPKPYLLTGLPTAYTVTPILSRPVITMLSGADLPIGDADALENAGAYLIVREKYGAAPTVYVGEGGLLEQRLTGHARLRPNSGSVFVIAVTAERGDLAKPDVGTLERLIYLGLAAETGIELGNLDEPSHSPVEQTRFEQLCAYTADVLTRIGQSGLLPLAGRWREALSGLSLCAELLVEPSLEALVGAQRKRVQGGGYQAEALFLADGRCLLKRGSRIRSTTTDSIPTRPAIHRQEALFAGLVVERDGAFFVTRDLLFENSTQISCFITGSTCGRWKTATEPKAEAQAKSSAWLTLWREASPQACTETDATSLRMALAGTALLGEPDWPRAVNGDIKAAVQAALRVTNPLQRDPAATGALDLVMTALMACAIDQTPSAADVFDMLLFRLKAKGLSIAAPIKLGFGS</sequence>
<name>A0ABU1DGG3_9HYPH</name>
<dbReference type="RefSeq" id="WP_309391777.1">
    <property type="nucleotide sequence ID" value="NZ_JADBEO010000021.1"/>
</dbReference>
<accession>A0ABU1DGG3</accession>
<keyword evidence="2" id="KW-1185">Reference proteome</keyword>
<evidence type="ECO:0000313" key="2">
    <source>
        <dbReference type="Proteomes" id="UP001181622"/>
    </source>
</evidence>
<organism evidence="1 2">
    <name type="scientific">Chelatococcus sambhunathii</name>
    <dbReference type="NCBI Taxonomy" id="363953"/>
    <lineage>
        <taxon>Bacteria</taxon>
        <taxon>Pseudomonadati</taxon>
        <taxon>Pseudomonadota</taxon>
        <taxon>Alphaproteobacteria</taxon>
        <taxon>Hyphomicrobiales</taxon>
        <taxon>Chelatococcaceae</taxon>
        <taxon>Chelatococcus</taxon>
    </lineage>
</organism>
<dbReference type="Proteomes" id="UP001181622">
    <property type="component" value="Unassembled WGS sequence"/>
</dbReference>
<gene>
    <name evidence="1" type="ORF">IHQ68_11155</name>
</gene>
<evidence type="ECO:0000313" key="1">
    <source>
        <dbReference type="EMBL" id="MDR4307177.1"/>
    </source>
</evidence>
<dbReference type="EMBL" id="JADBEO010000021">
    <property type="protein sequence ID" value="MDR4307177.1"/>
    <property type="molecule type" value="Genomic_DNA"/>
</dbReference>
<protein>
    <submittedName>
        <fullName evidence="1">DUF4357 domain-containing protein</fullName>
    </submittedName>
</protein>
<proteinExistence type="predicted"/>
<comment type="caution">
    <text evidence="1">The sequence shown here is derived from an EMBL/GenBank/DDBJ whole genome shotgun (WGS) entry which is preliminary data.</text>
</comment>